<name>A0ACC8END7_9PEZI</name>
<feature type="non-terminal residue" evidence="1">
    <location>
        <position position="645"/>
    </location>
</feature>
<organism evidence="1 2">
    <name type="scientific">Cenococcum geophilum 1.58</name>
    <dbReference type="NCBI Taxonomy" id="794803"/>
    <lineage>
        <taxon>Eukaryota</taxon>
        <taxon>Fungi</taxon>
        <taxon>Dikarya</taxon>
        <taxon>Ascomycota</taxon>
        <taxon>Pezizomycotina</taxon>
        <taxon>Dothideomycetes</taxon>
        <taxon>Pleosporomycetidae</taxon>
        <taxon>Gloniales</taxon>
        <taxon>Gloniaceae</taxon>
        <taxon>Cenococcum</taxon>
    </lineage>
</organism>
<proteinExistence type="predicted"/>
<dbReference type="EMBL" id="KV748253">
    <property type="protein sequence ID" value="OCK87899.1"/>
    <property type="molecule type" value="Genomic_DNA"/>
</dbReference>
<accession>A0ACC8END7</accession>
<feature type="non-terminal residue" evidence="1">
    <location>
        <position position="1"/>
    </location>
</feature>
<protein>
    <submittedName>
        <fullName evidence="1">Uncharacterized protein</fullName>
    </submittedName>
</protein>
<keyword evidence="2" id="KW-1185">Reference proteome</keyword>
<evidence type="ECO:0000313" key="1">
    <source>
        <dbReference type="EMBL" id="OCK87899.1"/>
    </source>
</evidence>
<reference evidence="1 2" key="1">
    <citation type="journal article" date="2016" name="Nat. Commun.">
        <title>Ectomycorrhizal ecology is imprinted in the genome of the dominant symbiotic fungus Cenococcum geophilum.</title>
        <authorList>
            <consortium name="DOE Joint Genome Institute"/>
            <person name="Peter M."/>
            <person name="Kohler A."/>
            <person name="Ohm R.A."/>
            <person name="Kuo A."/>
            <person name="Krutzmann J."/>
            <person name="Morin E."/>
            <person name="Arend M."/>
            <person name="Barry K.W."/>
            <person name="Binder M."/>
            <person name="Choi C."/>
            <person name="Clum A."/>
            <person name="Copeland A."/>
            <person name="Grisel N."/>
            <person name="Haridas S."/>
            <person name="Kipfer T."/>
            <person name="LaButti K."/>
            <person name="Lindquist E."/>
            <person name="Lipzen A."/>
            <person name="Maire R."/>
            <person name="Meier B."/>
            <person name="Mihaltcheva S."/>
            <person name="Molinier V."/>
            <person name="Murat C."/>
            <person name="Poggeler S."/>
            <person name="Quandt C.A."/>
            <person name="Sperisen C."/>
            <person name="Tritt A."/>
            <person name="Tisserant E."/>
            <person name="Crous P.W."/>
            <person name="Henrissat B."/>
            <person name="Nehls U."/>
            <person name="Egli S."/>
            <person name="Spatafora J.W."/>
            <person name="Grigoriev I.V."/>
            <person name="Martin F.M."/>
        </authorList>
    </citation>
    <scope>NUCLEOTIDE SEQUENCE [LARGE SCALE GENOMIC DNA]</scope>
    <source>
        <strain evidence="1 2">1.58</strain>
    </source>
</reference>
<sequence length="645" mass="73824">AQVRTEAAAATEAQQRHRQSPAPTDDYFTSDDCNQPLRHLISRFGGMHGFQIRDGQRIRLLKEAVDSKDFAYLSIHQYFCLATVNYNSLPPNLRALPALPKALDCISQVLDSNSNISPWLVQWFSDFPMPLGQIAISWPTKYKQQQEAFARFADRTGMHFFDLKRRCVERRYPPLVRELFEELGIVSAVFQRVVFLATLRSFWAQTGGQMSPLVSQAEDLFHKNQAEYHRRVTQKQTPPQILLYSKAEISRENENYGRRYKLLHLQHENMFPRRGSFPPNASPQQVPAVQQHRQVHQQPRRGLLFPPRGSIRAQPSQPNPTQSALHQAHLRSPILKPEQGTPESDPKVLYQFVKGFAILPTTLDANAPTQLWKFKVSEKDVKTIPKDQPGQLGEPPTRAIGEQTQTYRLRSIKWTSPRAPDESAWMAADNSWLPYAYFKLNEHILHPRKKLHNGKDLPIDLTPHLKEGENSLQIAVMHQIPNRAPLNCALAIEIVGVKSHEEIKQDCFMMNRIPIKQVKAAIKTSLAGLDGDDEIAIVSSNISINLFDPFSACRIFDVPVRGRECLHHDCFDLETFLQTRRRKQPTWPTAVDEWKCPLCKADVRPQNLMVDGFMGEVRAKLFEQNMLDTRAIVVEQDGSWKPKPE</sequence>
<gene>
    <name evidence="1" type="ORF">K441DRAFT_461644</name>
</gene>
<dbReference type="Proteomes" id="UP000250078">
    <property type="component" value="Unassembled WGS sequence"/>
</dbReference>
<evidence type="ECO:0000313" key="2">
    <source>
        <dbReference type="Proteomes" id="UP000250078"/>
    </source>
</evidence>